<protein>
    <submittedName>
        <fullName evidence="1">Uncharacterized protein</fullName>
    </submittedName>
</protein>
<sequence length="50" mass="5859">MEIRDKLLIAVWYLSCRERPEVSLGCNPAKWQHQEDTTIVTLKISVRSFP</sequence>
<evidence type="ECO:0000313" key="1">
    <source>
        <dbReference type="EMBL" id="EGV91209.1"/>
    </source>
</evidence>
<gene>
    <name evidence="1" type="ORF">I79_026167</name>
</gene>
<reference evidence="2" key="1">
    <citation type="journal article" date="2011" name="Nat. Biotechnol.">
        <title>The genomic sequence of the Chinese hamster ovary (CHO)-K1 cell line.</title>
        <authorList>
            <person name="Xu X."/>
            <person name="Nagarajan H."/>
            <person name="Lewis N.E."/>
            <person name="Pan S."/>
            <person name="Cai Z."/>
            <person name="Liu X."/>
            <person name="Chen W."/>
            <person name="Xie M."/>
            <person name="Wang W."/>
            <person name="Hammond S."/>
            <person name="Andersen M.R."/>
            <person name="Neff N."/>
            <person name="Passarelli B."/>
            <person name="Koh W."/>
            <person name="Fan H.C."/>
            <person name="Wang J."/>
            <person name="Gui Y."/>
            <person name="Lee K.H."/>
            <person name="Betenbaugh M.J."/>
            <person name="Quake S.R."/>
            <person name="Famili I."/>
            <person name="Palsson B.O."/>
            <person name="Wang J."/>
        </authorList>
    </citation>
    <scope>NUCLEOTIDE SEQUENCE [LARGE SCALE GENOMIC DNA]</scope>
    <source>
        <strain evidence="2">CHO K1 cell line</strain>
    </source>
</reference>
<accession>G3IQ71</accession>
<organism evidence="1 2">
    <name type="scientific">Cricetulus griseus</name>
    <name type="common">Chinese hamster</name>
    <name type="synonym">Cricetulus barabensis griseus</name>
    <dbReference type="NCBI Taxonomy" id="10029"/>
    <lineage>
        <taxon>Eukaryota</taxon>
        <taxon>Metazoa</taxon>
        <taxon>Chordata</taxon>
        <taxon>Craniata</taxon>
        <taxon>Vertebrata</taxon>
        <taxon>Euteleostomi</taxon>
        <taxon>Mammalia</taxon>
        <taxon>Eutheria</taxon>
        <taxon>Euarchontoglires</taxon>
        <taxon>Glires</taxon>
        <taxon>Rodentia</taxon>
        <taxon>Myomorpha</taxon>
        <taxon>Muroidea</taxon>
        <taxon>Cricetidae</taxon>
        <taxon>Cricetinae</taxon>
        <taxon>Cricetulus</taxon>
    </lineage>
</organism>
<dbReference type="EMBL" id="JH031574">
    <property type="protein sequence ID" value="EGV91209.1"/>
    <property type="molecule type" value="Genomic_DNA"/>
</dbReference>
<evidence type="ECO:0000313" key="2">
    <source>
        <dbReference type="Proteomes" id="UP000001075"/>
    </source>
</evidence>
<proteinExistence type="predicted"/>
<dbReference type="Proteomes" id="UP000001075">
    <property type="component" value="Unassembled WGS sequence"/>
</dbReference>
<name>G3IQ71_CRIGR</name>
<dbReference type="AlphaFoldDB" id="G3IQ71"/>
<dbReference type="InParanoid" id="G3IQ71"/>